<reference evidence="2" key="1">
    <citation type="submission" date="2023-08" db="EMBL/GenBank/DDBJ databases">
        <authorList>
            <person name="Audoor S."/>
            <person name="Bilcke G."/>
        </authorList>
    </citation>
    <scope>NUCLEOTIDE SEQUENCE</scope>
</reference>
<gene>
    <name evidence="2" type="ORF">CYCCA115_LOCUS17719</name>
</gene>
<proteinExistence type="predicted"/>
<accession>A0AAD2JKK6</accession>
<evidence type="ECO:0000313" key="3">
    <source>
        <dbReference type="Proteomes" id="UP001295423"/>
    </source>
</evidence>
<sequence length="628" mass="70736">MGKSINAKASSAMTKKSGVSKMKTTPVAKKSVKKRVEIDLQQPKDRDPIDSKMVSETQTDEKRVMDDNEAQRMADEIESKRIAEREARRSGHYDSIVPNLSEWWMKNLYSGDAVDEALERHDRIHTGNELFMAWEERFPAAWNQPCLRYDDPFNDNTGTTTCEDRFSRIFTSMNSDNSQLTQYLIAAFDTETMEVNPSEEIWSLRILAMQISLQNPFSFFGIDEFEGKPDDNQFFSGEMSNPRLRLEHPLVGFWLICSKLFDYPWINEFLVEYYDDPPSAIVDAIKQTRSGKSINNAPNRESVKEPDPPCIQKIYDPMYSIDEPGTDVQRESTSSEGDQVQNPNRFAPLQSDDDSFEGSGIQDFDEVEVVAVKKNAPKAPELSAEDTEDDDTDDRENIVDDAMEEDEDDERVTTAGANPHDEAMDDNTLPLTSSKLKAKQDSAGTGTFMEPSESTPSRVQRPPTLAERISNLIQVNMEGIPGKCHIFETTFSVDYQGSDSGTVAEALLSTVLTSMEEAINNSPNELKLLPISDTTYKQLNLWIRNSVELRNRISTYRALSTYCDMEYGNCPYAAANSKPGEKKLAHAFASASRLRPRSRPSKTIFIPAYVNWGEALGATLLPCSMEKL</sequence>
<dbReference type="AlphaFoldDB" id="A0AAD2JKK6"/>
<feature type="compositionally biased region" description="Basic and acidic residues" evidence="1">
    <location>
        <begin position="34"/>
        <end position="50"/>
    </location>
</feature>
<keyword evidence="3" id="KW-1185">Reference proteome</keyword>
<feature type="region of interest" description="Disordered" evidence="1">
    <location>
        <begin position="401"/>
        <end position="461"/>
    </location>
</feature>
<evidence type="ECO:0000256" key="1">
    <source>
        <dbReference type="SAM" id="MobiDB-lite"/>
    </source>
</evidence>
<feature type="compositionally biased region" description="Acidic residues" evidence="1">
    <location>
        <begin position="383"/>
        <end position="394"/>
    </location>
</feature>
<feature type="region of interest" description="Disordered" evidence="1">
    <location>
        <begin position="375"/>
        <end position="394"/>
    </location>
</feature>
<feature type="region of interest" description="Disordered" evidence="1">
    <location>
        <begin position="1"/>
        <end position="61"/>
    </location>
</feature>
<feature type="region of interest" description="Disordered" evidence="1">
    <location>
        <begin position="291"/>
        <end position="359"/>
    </location>
</feature>
<evidence type="ECO:0000313" key="2">
    <source>
        <dbReference type="EMBL" id="CAJ1959299.1"/>
    </source>
</evidence>
<feature type="compositionally biased region" description="Acidic residues" evidence="1">
    <location>
        <begin position="401"/>
        <end position="410"/>
    </location>
</feature>
<organism evidence="2 3">
    <name type="scientific">Cylindrotheca closterium</name>
    <dbReference type="NCBI Taxonomy" id="2856"/>
    <lineage>
        <taxon>Eukaryota</taxon>
        <taxon>Sar</taxon>
        <taxon>Stramenopiles</taxon>
        <taxon>Ochrophyta</taxon>
        <taxon>Bacillariophyta</taxon>
        <taxon>Bacillariophyceae</taxon>
        <taxon>Bacillariophycidae</taxon>
        <taxon>Bacillariales</taxon>
        <taxon>Bacillariaceae</taxon>
        <taxon>Cylindrotheca</taxon>
    </lineage>
</organism>
<comment type="caution">
    <text evidence="2">The sequence shown here is derived from an EMBL/GenBank/DDBJ whole genome shotgun (WGS) entry which is preliminary data.</text>
</comment>
<name>A0AAD2JKK6_9STRA</name>
<feature type="compositionally biased region" description="Polar residues" evidence="1">
    <location>
        <begin position="331"/>
        <end position="344"/>
    </location>
</feature>
<protein>
    <submittedName>
        <fullName evidence="2">Uncharacterized protein</fullName>
    </submittedName>
</protein>
<dbReference type="Proteomes" id="UP001295423">
    <property type="component" value="Unassembled WGS sequence"/>
</dbReference>
<dbReference type="EMBL" id="CAKOGP040001991">
    <property type="protein sequence ID" value="CAJ1959299.1"/>
    <property type="molecule type" value="Genomic_DNA"/>
</dbReference>